<reference evidence="2 3" key="1">
    <citation type="submission" date="2024-03" db="EMBL/GenBank/DDBJ databases">
        <authorList>
            <person name="Brejova B."/>
        </authorList>
    </citation>
    <scope>NUCLEOTIDE SEQUENCE [LARGE SCALE GENOMIC DNA]</scope>
    <source>
        <strain evidence="2 3">CBS 14171</strain>
    </source>
</reference>
<evidence type="ECO:0000256" key="1">
    <source>
        <dbReference type="SAM" id="MobiDB-lite"/>
    </source>
</evidence>
<accession>A0ABP0ZRK3</accession>
<evidence type="ECO:0000313" key="2">
    <source>
        <dbReference type="EMBL" id="CAK9441119.1"/>
    </source>
</evidence>
<dbReference type="Proteomes" id="UP001497383">
    <property type="component" value="Chromosome 6"/>
</dbReference>
<dbReference type="PANTHER" id="PTHR10933">
    <property type="entry name" value="IMMUNOGLOBULIN-BINDING PROTEIN 1"/>
    <property type="match status" value="1"/>
</dbReference>
<feature type="compositionally biased region" description="Basic and acidic residues" evidence="1">
    <location>
        <begin position="248"/>
        <end position="258"/>
    </location>
</feature>
<dbReference type="PANTHER" id="PTHR10933:SF9">
    <property type="entry name" value="IMMUNOGLOBULIN-BINDING PROTEIN 1"/>
    <property type="match status" value="1"/>
</dbReference>
<feature type="compositionally biased region" description="Basic and acidic residues" evidence="1">
    <location>
        <begin position="361"/>
        <end position="375"/>
    </location>
</feature>
<dbReference type="Pfam" id="PF04177">
    <property type="entry name" value="TAP42"/>
    <property type="match status" value="1"/>
</dbReference>
<dbReference type="RefSeq" id="XP_066831926.1">
    <property type="nucleotide sequence ID" value="XM_066975269.1"/>
</dbReference>
<feature type="compositionally biased region" description="Polar residues" evidence="1">
    <location>
        <begin position="377"/>
        <end position="386"/>
    </location>
</feature>
<dbReference type="EMBL" id="OZ022410">
    <property type="protein sequence ID" value="CAK9441119.1"/>
    <property type="molecule type" value="Genomic_DNA"/>
</dbReference>
<dbReference type="InterPro" id="IPR007304">
    <property type="entry name" value="TAP46-like"/>
</dbReference>
<dbReference type="Gene3D" id="1.25.40.540">
    <property type="entry name" value="TAP42-like family"/>
    <property type="match status" value="1"/>
</dbReference>
<name>A0ABP0ZRK3_9ASCO</name>
<feature type="region of interest" description="Disordered" evidence="1">
    <location>
        <begin position="244"/>
        <end position="279"/>
    </location>
</feature>
<dbReference type="InterPro" id="IPR038511">
    <property type="entry name" value="TAP42/TAP46-like_sf"/>
</dbReference>
<feature type="compositionally biased region" description="Polar residues" evidence="1">
    <location>
        <begin position="261"/>
        <end position="279"/>
    </location>
</feature>
<evidence type="ECO:0000313" key="3">
    <source>
        <dbReference type="Proteomes" id="UP001497383"/>
    </source>
</evidence>
<protein>
    <recommendedName>
        <fullName evidence="4">TAP42-like protein</fullName>
    </recommendedName>
</protein>
<gene>
    <name evidence="2" type="ORF">LODBEIA_P49880</name>
</gene>
<sequence length="386" mass="43957">MDQLTVTERYKRAVAEYESLSASSQRQDSMQFQTKLVKLISEFQLLLRLVESLSLFSENELIAELSTSYIQYFNIWYYLCSLFTKLLIKDGEIAVANKVDHLAQARTYLFDFLTNVANYEQLTKDQTTQLDMLKRGEEIVQSPQLKRSEKIEKFKKERELKAKLDTFASLKGGDDDNGDGSSGFDDYKGIDEEIVRQMYLDQLQLHILNAFDMAESIAMELQVLAHRPVYSQNDELARARARAAEANGDERMKQKKGQDPTGFTTRVESVPNPNGKKNISDLINRQGKILQPFTITGGNKREALKSRVFGTGQVLPSMSVDEYLEYELANGKMMKEEPKIKKSALSDDDEDEDDSGDDEAQLEKRKWDDWKDDNPKGSGNTMGNIG</sequence>
<feature type="compositionally biased region" description="Acidic residues" evidence="1">
    <location>
        <begin position="346"/>
        <end position="360"/>
    </location>
</feature>
<dbReference type="GeneID" id="92210184"/>
<keyword evidence="3" id="KW-1185">Reference proteome</keyword>
<feature type="region of interest" description="Disordered" evidence="1">
    <location>
        <begin position="333"/>
        <end position="386"/>
    </location>
</feature>
<evidence type="ECO:0008006" key="4">
    <source>
        <dbReference type="Google" id="ProtNLM"/>
    </source>
</evidence>
<organism evidence="2 3">
    <name type="scientific">Lodderomyces beijingensis</name>
    <dbReference type="NCBI Taxonomy" id="1775926"/>
    <lineage>
        <taxon>Eukaryota</taxon>
        <taxon>Fungi</taxon>
        <taxon>Dikarya</taxon>
        <taxon>Ascomycota</taxon>
        <taxon>Saccharomycotina</taxon>
        <taxon>Pichiomycetes</taxon>
        <taxon>Debaryomycetaceae</taxon>
        <taxon>Candida/Lodderomyces clade</taxon>
        <taxon>Lodderomyces</taxon>
    </lineage>
</organism>
<proteinExistence type="predicted"/>